<reference evidence="2 3" key="1">
    <citation type="submission" date="2019-04" db="EMBL/GenBank/DDBJ databases">
        <title>Friends and foes A comparative genomics studyof 23 Aspergillus species from section Flavi.</title>
        <authorList>
            <consortium name="DOE Joint Genome Institute"/>
            <person name="Kjaerbolling I."/>
            <person name="Vesth T."/>
            <person name="Frisvad J.C."/>
            <person name="Nybo J.L."/>
            <person name="Theobald S."/>
            <person name="Kildgaard S."/>
            <person name="Isbrandt T."/>
            <person name="Kuo A."/>
            <person name="Sato A."/>
            <person name="Lyhne E.K."/>
            <person name="Kogle M.E."/>
            <person name="Wiebenga A."/>
            <person name="Kun R.S."/>
            <person name="Lubbers R.J."/>
            <person name="Makela M.R."/>
            <person name="Barry K."/>
            <person name="Chovatia M."/>
            <person name="Clum A."/>
            <person name="Daum C."/>
            <person name="Haridas S."/>
            <person name="He G."/>
            <person name="LaButti K."/>
            <person name="Lipzen A."/>
            <person name="Mondo S."/>
            <person name="Riley R."/>
            <person name="Salamov A."/>
            <person name="Simmons B.A."/>
            <person name="Magnuson J.K."/>
            <person name="Henrissat B."/>
            <person name="Mortensen U.H."/>
            <person name="Larsen T.O."/>
            <person name="Devries R.P."/>
            <person name="Grigoriev I.V."/>
            <person name="Machida M."/>
            <person name="Baker S.E."/>
            <person name="Andersen M.R."/>
        </authorList>
    </citation>
    <scope>NUCLEOTIDE SEQUENCE [LARGE SCALE GENOMIC DNA]</scope>
    <source>
        <strain evidence="2 3">IBT 29228</strain>
    </source>
</reference>
<dbReference type="Proteomes" id="UP000326198">
    <property type="component" value="Unassembled WGS sequence"/>
</dbReference>
<protein>
    <submittedName>
        <fullName evidence="2">Uncharacterized protein</fullName>
    </submittedName>
</protein>
<keyword evidence="1" id="KW-0472">Membrane</keyword>
<accession>A0A5N7B2T7</accession>
<gene>
    <name evidence="2" type="ORF">BDV26DRAFT_267422</name>
</gene>
<name>A0A5N7B2T7_9EURO</name>
<dbReference type="AlphaFoldDB" id="A0A5N7B2T7"/>
<proteinExistence type="predicted"/>
<keyword evidence="1" id="KW-1133">Transmembrane helix</keyword>
<evidence type="ECO:0000256" key="1">
    <source>
        <dbReference type="SAM" id="Phobius"/>
    </source>
</evidence>
<dbReference type="EMBL" id="ML736256">
    <property type="protein sequence ID" value="KAE8375639.1"/>
    <property type="molecule type" value="Genomic_DNA"/>
</dbReference>
<organism evidence="2 3">
    <name type="scientific">Aspergillus bertholletiae</name>
    <dbReference type="NCBI Taxonomy" id="1226010"/>
    <lineage>
        <taxon>Eukaryota</taxon>
        <taxon>Fungi</taxon>
        <taxon>Dikarya</taxon>
        <taxon>Ascomycota</taxon>
        <taxon>Pezizomycotina</taxon>
        <taxon>Eurotiomycetes</taxon>
        <taxon>Eurotiomycetidae</taxon>
        <taxon>Eurotiales</taxon>
        <taxon>Aspergillaceae</taxon>
        <taxon>Aspergillus</taxon>
        <taxon>Aspergillus subgen. Circumdati</taxon>
    </lineage>
</organism>
<evidence type="ECO:0000313" key="3">
    <source>
        <dbReference type="Proteomes" id="UP000326198"/>
    </source>
</evidence>
<keyword evidence="3" id="KW-1185">Reference proteome</keyword>
<feature type="transmembrane region" description="Helical" evidence="1">
    <location>
        <begin position="12"/>
        <end position="35"/>
    </location>
</feature>
<sequence>MYKGFRPEDTFAHFCVCVCVCVLFLLFPASMYKIISFFSMSFHLLSLGLLGDRAGGYIVHT</sequence>
<evidence type="ECO:0000313" key="2">
    <source>
        <dbReference type="EMBL" id="KAE8375639.1"/>
    </source>
</evidence>
<keyword evidence="1" id="KW-0812">Transmembrane</keyword>